<evidence type="ECO:0000313" key="3">
    <source>
        <dbReference type="EMBL" id="KAF8669817.1"/>
    </source>
</evidence>
<dbReference type="SUPFAM" id="SSF53300">
    <property type="entry name" value="vWA-like"/>
    <property type="match status" value="1"/>
</dbReference>
<feature type="domain" description="VWFA" evidence="2">
    <location>
        <begin position="935"/>
        <end position="1134"/>
    </location>
</feature>
<feature type="region of interest" description="Disordered" evidence="1">
    <location>
        <begin position="594"/>
        <end position="660"/>
    </location>
</feature>
<dbReference type="PROSITE" id="PS50234">
    <property type="entry name" value="VWFA"/>
    <property type="match status" value="1"/>
</dbReference>
<feature type="region of interest" description="Disordered" evidence="1">
    <location>
        <begin position="363"/>
        <end position="403"/>
    </location>
</feature>
<dbReference type="OrthoDB" id="687730at2759"/>
<evidence type="ECO:0000256" key="1">
    <source>
        <dbReference type="SAM" id="MobiDB-lite"/>
    </source>
</evidence>
<comment type="caution">
    <text evidence="3">The sequence shown here is derived from an EMBL/GenBank/DDBJ whole genome shotgun (WGS) entry which is preliminary data.</text>
</comment>
<dbReference type="InterPro" id="IPR002035">
    <property type="entry name" value="VWF_A"/>
</dbReference>
<dbReference type="InterPro" id="IPR051266">
    <property type="entry name" value="CLCR"/>
</dbReference>
<sequence>MAAFTTSMVSARRCPIVFFDGMGHTFQSILAAKYTTPAAPPGNGVVLVVTTHCGYLETIPDKDKEACKHDKFAAVVHIKAPMVMITGGDARRRPLPPVVTAKEVYLEVECKWPDRTTITAVKSGVYTNSNDRHEAWVDVDELYAGEERRFLFFFDVQRDEEDGRVVDDYVDKRLIVVRCSYIDVATEQQICVKPCDEYMDELRSTEVEKERHRVEAADDVALAHVAAERSDFAKAARILAARRKKVASSAAAVSGDAACEALAAELDELRRRVADEGEYMRTGRECLLASKSVHAQQRGSSAMLATTPAMRKMEELWEMQRLRQREAAPTTTPAPMKNGGSKDAPPSRSRLEARLAAAAPRISMLSAGPGPRPRHGGPPRHSTTGHGPRRHDGRPMTRGPSGPYKTLATLSNRPLIHVTSPFSPELPSHGLAAATAAYASMRAAMLAAATRLLPRRRLLQHPVGHHRRPGSHCAPSSCQAPACAPLFPDRQLPLGAHSTPSADDGLARAHGTAGHFRAIVPLRHGQDAGVPAAHARHEGPSCLAVPGRVVPCCTVSVPSLNVDPTLRPAGRCLPPVVVPHQHMHLLAKQTTTCDTTWSPQSSSARPMSRSRHPRYTSVSSRALAVEQRRHKLRRASGKAVVLPRTQRQGTSWHAGGHQQQGTPLIPPNLVEGIVHVAILVRLPGLLLERLGHEGARERPLAVYYCHPPPVRPRQYPRRRFIFRREQHDQQLAASWQLYASSRSARPAACAGSPAPAPAPCQRSNHASAWAVSSSPSIPTPSCRLRLIPSTIAAIGSLKPSDAVQPRTACRQQKKQSGASDQCRRQPGVQHVPGLSASPRTTRDCPLGAPSSSAGAWASSPPSTTAPARRRRVESSPPAKAAAGNGVLVVTTHCEYLATTQDEDDEACKHDTFAAMVHVKAPTVVGDEEARRTPLDLVAVLDVSASMSSKLEEAKRAMELVVDGLGPRDRLSVVAFSDVVRRVLPLTRMSEDGKATAKLAVESLVAGEGSTTEMTKTNIRAGLDEAAKVVKECRRRNNVDGVILLSDGHDHHSSSRRRRSRRDTTDARKKKTDYYSDLVPLYLVEDGGQRSTPVHTFAFGSDHDEVALHGISSATRGTFTFVEDNNLQDAMARCVGGLRSVTAQDVSIEVECDHLDLTITAVKSGVYKNDVNDDEGVSVSVGELYADEERRFLFFLDAPRDEDDEDDGGDVGDYVGSRLIAVRCSYRHVATEQDISVEAHDEYMDKLTSTEVKKERHRVDAADDVALAHAAAERGDFAEAARILAARREKVTSSAAAVAGDVACEALAAELDELRRRTAEEGEYRRTGRASLLASMRIDDHQQQG</sequence>
<accession>A0A835E599</accession>
<keyword evidence="4" id="KW-1185">Reference proteome</keyword>
<dbReference type="Gene3D" id="3.40.50.410">
    <property type="entry name" value="von Willebrand factor, type A domain"/>
    <property type="match status" value="1"/>
</dbReference>
<proteinExistence type="predicted"/>
<feature type="compositionally biased region" description="Low complexity" evidence="1">
    <location>
        <begin position="847"/>
        <end position="866"/>
    </location>
</feature>
<evidence type="ECO:0000259" key="2">
    <source>
        <dbReference type="PROSITE" id="PS50234"/>
    </source>
</evidence>
<protein>
    <recommendedName>
        <fullName evidence="2">VWFA domain-containing protein</fullName>
    </recommendedName>
</protein>
<dbReference type="SMART" id="SM00327">
    <property type="entry name" value="VWA"/>
    <property type="match status" value="1"/>
</dbReference>
<feature type="region of interest" description="Disordered" evidence="1">
    <location>
        <begin position="324"/>
        <end position="349"/>
    </location>
</feature>
<feature type="compositionally biased region" description="Polar residues" evidence="1">
    <location>
        <begin position="645"/>
        <end position="660"/>
    </location>
</feature>
<dbReference type="Proteomes" id="UP000636709">
    <property type="component" value="Unassembled WGS sequence"/>
</dbReference>
<feature type="compositionally biased region" description="Polar residues" evidence="1">
    <location>
        <begin position="594"/>
        <end position="605"/>
    </location>
</feature>
<evidence type="ECO:0000313" key="4">
    <source>
        <dbReference type="Proteomes" id="UP000636709"/>
    </source>
</evidence>
<dbReference type="PANTHER" id="PTHR10579">
    <property type="entry name" value="CALCIUM-ACTIVATED CHLORIDE CHANNEL REGULATOR"/>
    <property type="match status" value="1"/>
</dbReference>
<dbReference type="PANTHER" id="PTHR10579:SF135">
    <property type="entry name" value="OS12G0203500 PROTEIN"/>
    <property type="match status" value="1"/>
</dbReference>
<feature type="region of interest" description="Disordered" evidence="1">
    <location>
        <begin position="798"/>
        <end position="883"/>
    </location>
</feature>
<feature type="region of interest" description="Disordered" evidence="1">
    <location>
        <begin position="1043"/>
        <end position="1068"/>
    </location>
</feature>
<dbReference type="InterPro" id="IPR036465">
    <property type="entry name" value="vWFA_dom_sf"/>
</dbReference>
<dbReference type="Pfam" id="PF00092">
    <property type="entry name" value="VWA"/>
    <property type="match status" value="1"/>
</dbReference>
<name>A0A835E599_9POAL</name>
<organism evidence="3 4">
    <name type="scientific">Digitaria exilis</name>
    <dbReference type="NCBI Taxonomy" id="1010633"/>
    <lineage>
        <taxon>Eukaryota</taxon>
        <taxon>Viridiplantae</taxon>
        <taxon>Streptophyta</taxon>
        <taxon>Embryophyta</taxon>
        <taxon>Tracheophyta</taxon>
        <taxon>Spermatophyta</taxon>
        <taxon>Magnoliopsida</taxon>
        <taxon>Liliopsida</taxon>
        <taxon>Poales</taxon>
        <taxon>Poaceae</taxon>
        <taxon>PACMAD clade</taxon>
        <taxon>Panicoideae</taxon>
        <taxon>Panicodae</taxon>
        <taxon>Paniceae</taxon>
        <taxon>Anthephorinae</taxon>
        <taxon>Digitaria</taxon>
    </lineage>
</organism>
<gene>
    <name evidence="3" type="ORF">HU200_050990</name>
</gene>
<dbReference type="EMBL" id="JACEFO010002268">
    <property type="protein sequence ID" value="KAF8669817.1"/>
    <property type="molecule type" value="Genomic_DNA"/>
</dbReference>
<reference evidence="3" key="1">
    <citation type="submission" date="2020-07" db="EMBL/GenBank/DDBJ databases">
        <title>Genome sequence and genetic diversity analysis of an under-domesticated orphan crop, white fonio (Digitaria exilis).</title>
        <authorList>
            <person name="Bennetzen J.L."/>
            <person name="Chen S."/>
            <person name="Ma X."/>
            <person name="Wang X."/>
            <person name="Yssel A.E.J."/>
            <person name="Chaluvadi S.R."/>
            <person name="Johnson M."/>
            <person name="Gangashetty P."/>
            <person name="Hamidou F."/>
            <person name="Sanogo M.D."/>
            <person name="Zwaenepoel A."/>
            <person name="Wallace J."/>
            <person name="Van De Peer Y."/>
            <person name="Van Deynze A."/>
        </authorList>
    </citation>
    <scope>NUCLEOTIDE SEQUENCE</scope>
    <source>
        <tissue evidence="3">Leaves</tissue>
    </source>
</reference>